<organism evidence="2 3">
    <name type="scientific">Suillus subaureus</name>
    <dbReference type="NCBI Taxonomy" id="48587"/>
    <lineage>
        <taxon>Eukaryota</taxon>
        <taxon>Fungi</taxon>
        <taxon>Dikarya</taxon>
        <taxon>Basidiomycota</taxon>
        <taxon>Agaricomycotina</taxon>
        <taxon>Agaricomycetes</taxon>
        <taxon>Agaricomycetidae</taxon>
        <taxon>Boletales</taxon>
        <taxon>Suillineae</taxon>
        <taxon>Suillaceae</taxon>
        <taxon>Suillus</taxon>
    </lineage>
</organism>
<dbReference type="EMBL" id="JABBWG010000005">
    <property type="protein sequence ID" value="KAG1822729.1"/>
    <property type="molecule type" value="Genomic_DNA"/>
</dbReference>
<sequence>LQVLPIEHFLDHRNCALQIPAPRRGNRHPKRSLQIISALEWSFEWGTRRAHLSTAGRLGKDVSDSDDMEVSTPTDSMMSAGGSRSRPRLCLSQESLLPLRHRKVLEGGVLFRHLTFAW</sequence>
<dbReference type="RefSeq" id="XP_041197135.1">
    <property type="nucleotide sequence ID" value="XM_041334717.1"/>
</dbReference>
<name>A0A9P7EJU0_9AGAM</name>
<gene>
    <name evidence="2" type="ORF">BJ212DRAFT_1330137</name>
</gene>
<dbReference type="Proteomes" id="UP000807769">
    <property type="component" value="Unassembled WGS sequence"/>
</dbReference>
<feature type="region of interest" description="Disordered" evidence="1">
    <location>
        <begin position="55"/>
        <end position="86"/>
    </location>
</feature>
<evidence type="ECO:0000313" key="3">
    <source>
        <dbReference type="Proteomes" id="UP000807769"/>
    </source>
</evidence>
<reference evidence="2" key="1">
    <citation type="journal article" date="2020" name="New Phytol.">
        <title>Comparative genomics reveals dynamic genome evolution in host specialist ectomycorrhizal fungi.</title>
        <authorList>
            <person name="Lofgren L.A."/>
            <person name="Nguyen N.H."/>
            <person name="Vilgalys R."/>
            <person name="Ruytinx J."/>
            <person name="Liao H.L."/>
            <person name="Branco S."/>
            <person name="Kuo A."/>
            <person name="LaButti K."/>
            <person name="Lipzen A."/>
            <person name="Andreopoulos W."/>
            <person name="Pangilinan J."/>
            <person name="Riley R."/>
            <person name="Hundley H."/>
            <person name="Na H."/>
            <person name="Barry K."/>
            <person name="Grigoriev I.V."/>
            <person name="Stajich J.E."/>
            <person name="Kennedy P.G."/>
        </authorList>
    </citation>
    <scope>NUCLEOTIDE SEQUENCE</scope>
    <source>
        <strain evidence="2">MN1</strain>
    </source>
</reference>
<accession>A0A9P7EJU0</accession>
<evidence type="ECO:0000313" key="2">
    <source>
        <dbReference type="EMBL" id="KAG1822729.1"/>
    </source>
</evidence>
<protein>
    <submittedName>
        <fullName evidence="2">Uncharacterized protein</fullName>
    </submittedName>
</protein>
<keyword evidence="3" id="KW-1185">Reference proteome</keyword>
<comment type="caution">
    <text evidence="2">The sequence shown here is derived from an EMBL/GenBank/DDBJ whole genome shotgun (WGS) entry which is preliminary data.</text>
</comment>
<dbReference type="GeneID" id="64628734"/>
<proteinExistence type="predicted"/>
<feature type="non-terminal residue" evidence="2">
    <location>
        <position position="118"/>
    </location>
</feature>
<evidence type="ECO:0000256" key="1">
    <source>
        <dbReference type="SAM" id="MobiDB-lite"/>
    </source>
</evidence>
<dbReference type="AlphaFoldDB" id="A0A9P7EJU0"/>